<sequence length="293" mass="32919">MNGVKILSVFPHHDHCSLAAGGNLPCRAIWDGSKGFLWKAEEDAAIGRPSLSRSRELESGQSVGSHKSWMFWVERRLLSTEWFVFDHYFAVWEGRACRKRSGWVSRSTTRLVDPSGRDIRIGLARRTPPRAASGDQSACPARKLFLESSHTLAHNHSAPLYRRLVVSAFPRDRRRQQSRQTSIPPLSPSPSPWIPEPICASQVSTRYSVLSSVSHVLEDQLYRFFSRTVHPSPLARRIRLLLSVGEDPTRVESCARAFTPWQVVRSPVICPSELVLVGGHVGHSCERCEGCVF</sequence>
<dbReference type="RefSeq" id="XP_021874710.1">
    <property type="nucleotide sequence ID" value="XM_022012537.1"/>
</dbReference>
<dbReference type="EMBL" id="NBSH01000001">
    <property type="protein sequence ID" value="ORX41031.1"/>
    <property type="molecule type" value="Genomic_DNA"/>
</dbReference>
<protein>
    <submittedName>
        <fullName evidence="1">Uncharacterized protein</fullName>
    </submittedName>
</protein>
<comment type="caution">
    <text evidence="1">The sequence shown here is derived from an EMBL/GenBank/DDBJ whole genome shotgun (WGS) entry which is preliminary data.</text>
</comment>
<accession>A0A1Y1USP4</accession>
<keyword evidence="2" id="KW-1185">Reference proteome</keyword>
<gene>
    <name evidence="1" type="ORF">BD324DRAFT_34553</name>
</gene>
<dbReference type="AlphaFoldDB" id="A0A1Y1USP4"/>
<dbReference type="InParanoid" id="A0A1Y1USP4"/>
<dbReference type="GeneID" id="33554345"/>
<dbReference type="Proteomes" id="UP000193218">
    <property type="component" value="Unassembled WGS sequence"/>
</dbReference>
<proteinExistence type="predicted"/>
<reference evidence="1 2" key="1">
    <citation type="submission" date="2017-03" db="EMBL/GenBank/DDBJ databases">
        <title>Widespread Adenine N6-methylation of Active Genes in Fungi.</title>
        <authorList>
            <consortium name="DOE Joint Genome Institute"/>
            <person name="Mondo S.J."/>
            <person name="Dannebaum R.O."/>
            <person name="Kuo R.C."/>
            <person name="Louie K.B."/>
            <person name="Bewick A.J."/>
            <person name="Labutti K."/>
            <person name="Haridas S."/>
            <person name="Kuo A."/>
            <person name="Salamov A."/>
            <person name="Ahrendt S.R."/>
            <person name="Lau R."/>
            <person name="Bowen B.P."/>
            <person name="Lipzen A."/>
            <person name="Sullivan W."/>
            <person name="Andreopoulos W.B."/>
            <person name="Clum A."/>
            <person name="Lindquist E."/>
            <person name="Daum C."/>
            <person name="Northen T.R."/>
            <person name="Ramamoorthy G."/>
            <person name="Schmitz R.J."/>
            <person name="Gryganskyi A."/>
            <person name="Culley D."/>
            <person name="Magnuson J."/>
            <person name="James T.Y."/>
            <person name="O'Malley M.A."/>
            <person name="Stajich J.E."/>
            <person name="Spatafora J.W."/>
            <person name="Visel A."/>
            <person name="Grigoriev I.V."/>
        </authorList>
    </citation>
    <scope>NUCLEOTIDE SEQUENCE [LARGE SCALE GENOMIC DNA]</scope>
    <source>
        <strain evidence="1 2">NRRL Y-17943</strain>
    </source>
</reference>
<evidence type="ECO:0000313" key="1">
    <source>
        <dbReference type="EMBL" id="ORX41031.1"/>
    </source>
</evidence>
<evidence type="ECO:0000313" key="2">
    <source>
        <dbReference type="Proteomes" id="UP000193218"/>
    </source>
</evidence>
<name>A0A1Y1USP4_9TREE</name>
<organism evidence="1 2">
    <name type="scientific">Kockovaella imperatae</name>
    <dbReference type="NCBI Taxonomy" id="4999"/>
    <lineage>
        <taxon>Eukaryota</taxon>
        <taxon>Fungi</taxon>
        <taxon>Dikarya</taxon>
        <taxon>Basidiomycota</taxon>
        <taxon>Agaricomycotina</taxon>
        <taxon>Tremellomycetes</taxon>
        <taxon>Tremellales</taxon>
        <taxon>Cuniculitremaceae</taxon>
        <taxon>Kockovaella</taxon>
    </lineage>
</organism>